<dbReference type="Gene3D" id="1.20.1280.50">
    <property type="match status" value="1"/>
</dbReference>
<dbReference type="GO" id="GO:0031146">
    <property type="term" value="P:SCF-dependent proteasomal ubiquitin-dependent protein catabolic process"/>
    <property type="evidence" value="ECO:0007669"/>
    <property type="project" value="TreeGrafter"/>
</dbReference>
<feature type="domain" description="F-box protein Hrt3/FBXO9 C-terminal" evidence="4">
    <location>
        <begin position="254"/>
        <end position="331"/>
    </location>
</feature>
<evidence type="ECO:0000259" key="3">
    <source>
        <dbReference type="Pfam" id="PF12937"/>
    </source>
</evidence>
<dbReference type="InterPro" id="IPR001810">
    <property type="entry name" value="F-box_dom"/>
</dbReference>
<dbReference type="PANTHER" id="PTHR12874">
    <property type="entry name" value="F-BOX ONLY PROTEIN 48-RELATED"/>
    <property type="match status" value="1"/>
</dbReference>
<dbReference type="Proteomes" id="UP000887567">
    <property type="component" value="Unplaced"/>
</dbReference>
<evidence type="ECO:0008006" key="7">
    <source>
        <dbReference type="Google" id="ProtNLM"/>
    </source>
</evidence>
<dbReference type="InterPro" id="IPR036047">
    <property type="entry name" value="F-box-like_dom_sf"/>
</dbReference>
<reference evidence="5" key="1">
    <citation type="submission" date="2022-11" db="UniProtKB">
        <authorList>
            <consortium name="EnsemblMetazoa"/>
        </authorList>
    </citation>
    <scope>IDENTIFICATION</scope>
</reference>
<sequence length="445" mass="52232">MANQELQQELESFRLKWKEELTSNSDNSSNNQREKVERESCYPHGCQLSEAKYDVAETSTSQTADLGLGSSCLSSREDTGHDIEEEYFTIEEKAEKFYLKGVASEKNGFVYEAMLYYRKAVQLVPDIESRIKDFSVSSDEEEDDQEEHNEYNLQATIDNRVPEISALVDQFQTLALDGKHVCQKEFETRMTHISDIPVELLVYIFKWVVSTSLDFRSLEQLSMVCKGFYLCARDRELWRLGCVRIWGENCGLPTNWNNSWRWMFITKPHIWTQGVYISKTSYVRQGEQIQDLWSLHLVTYYRYIRFFNNGSVIVFTTPEEPQYIVPRLNQSGLSLRYGYYKVIGSKVVIDLDVDVKPIDSGNRGRKNRKVISQYLENKFHMELEIRSTGKRHPHNQLVWSCYYHRRTYRDTGETVVSNFDLRTQFPPFFYSRVRSYTKASHAPLK</sequence>
<evidence type="ECO:0000313" key="6">
    <source>
        <dbReference type="Proteomes" id="UP000887567"/>
    </source>
</evidence>
<dbReference type="AlphaFoldDB" id="A0A913XXY1"/>
<dbReference type="Pfam" id="PF19270">
    <property type="entry name" value="FBO_C"/>
    <property type="match status" value="1"/>
</dbReference>
<keyword evidence="6" id="KW-1185">Reference proteome</keyword>
<proteinExistence type="predicted"/>
<evidence type="ECO:0000313" key="5">
    <source>
        <dbReference type="EnsemblMetazoa" id="XP_020911645.1"/>
    </source>
</evidence>
<dbReference type="KEGG" id="epa:110249414"/>
<feature type="region of interest" description="Disordered" evidence="2">
    <location>
        <begin position="21"/>
        <end position="40"/>
    </location>
</feature>
<dbReference type="PANTHER" id="PTHR12874:SF29">
    <property type="entry name" value="F-BOX ONLY PROTEIN 9"/>
    <property type="match status" value="1"/>
</dbReference>
<dbReference type="EnsemblMetazoa" id="XM_021055986.2">
    <property type="protein sequence ID" value="XP_020911645.1"/>
    <property type="gene ID" value="LOC110249414"/>
</dbReference>
<evidence type="ECO:0000256" key="1">
    <source>
        <dbReference type="ARBA" id="ARBA00022786"/>
    </source>
</evidence>
<dbReference type="OMA" id="RWNRLDF"/>
<protein>
    <recommendedName>
        <fullName evidence="7">F-box only protein 9</fullName>
    </recommendedName>
</protein>
<organism evidence="5 6">
    <name type="scientific">Exaiptasia diaphana</name>
    <name type="common">Tropical sea anemone</name>
    <name type="synonym">Aiptasia pulchella</name>
    <dbReference type="NCBI Taxonomy" id="2652724"/>
    <lineage>
        <taxon>Eukaryota</taxon>
        <taxon>Metazoa</taxon>
        <taxon>Cnidaria</taxon>
        <taxon>Anthozoa</taxon>
        <taxon>Hexacorallia</taxon>
        <taxon>Actiniaria</taxon>
        <taxon>Aiptasiidae</taxon>
        <taxon>Exaiptasia</taxon>
    </lineage>
</organism>
<dbReference type="GeneID" id="110249414"/>
<feature type="compositionally biased region" description="Polar residues" evidence="2">
    <location>
        <begin position="22"/>
        <end position="31"/>
    </location>
</feature>
<dbReference type="Pfam" id="PF12937">
    <property type="entry name" value="F-box-like"/>
    <property type="match status" value="1"/>
</dbReference>
<dbReference type="RefSeq" id="XP_020911645.1">
    <property type="nucleotide sequence ID" value="XM_021055986.2"/>
</dbReference>
<dbReference type="CDD" id="cd22089">
    <property type="entry name" value="F-box_FBXO9"/>
    <property type="match status" value="1"/>
</dbReference>
<dbReference type="SUPFAM" id="SSF81383">
    <property type="entry name" value="F-box domain"/>
    <property type="match status" value="1"/>
</dbReference>
<feature type="domain" description="F-box" evidence="3">
    <location>
        <begin position="193"/>
        <end position="239"/>
    </location>
</feature>
<dbReference type="OrthoDB" id="2117972at2759"/>
<dbReference type="InterPro" id="IPR045464">
    <property type="entry name" value="Hrt3/FBXO9_C"/>
</dbReference>
<keyword evidence="1" id="KW-0833">Ubl conjugation pathway</keyword>
<name>A0A913XXY1_EXADI</name>
<dbReference type="GO" id="GO:0005737">
    <property type="term" value="C:cytoplasm"/>
    <property type="evidence" value="ECO:0007669"/>
    <property type="project" value="TreeGrafter"/>
</dbReference>
<evidence type="ECO:0000259" key="4">
    <source>
        <dbReference type="Pfam" id="PF19270"/>
    </source>
</evidence>
<dbReference type="GO" id="GO:0019005">
    <property type="term" value="C:SCF ubiquitin ligase complex"/>
    <property type="evidence" value="ECO:0007669"/>
    <property type="project" value="TreeGrafter"/>
</dbReference>
<evidence type="ECO:0000256" key="2">
    <source>
        <dbReference type="SAM" id="MobiDB-lite"/>
    </source>
</evidence>
<accession>A0A913XXY1</accession>